<evidence type="ECO:0000313" key="2">
    <source>
        <dbReference type="EMBL" id="KAK2972252.1"/>
    </source>
</evidence>
<feature type="compositionally biased region" description="Basic residues" evidence="1">
    <location>
        <begin position="67"/>
        <end position="87"/>
    </location>
</feature>
<sequence length="244" mass="27936">MDLTQLLNQAHYLKSIQPHKFQGLYGVPLTKVATAKRNSRHRRRRRRRRAKDDIPEMESADGTGGHPGRHRGHLCRRKLPFRPKRTNKTPFLNRVPESKRRYLSRIDLSSFELYGYITSAGLRSRDSYFDDSSGDSESEKIKKPRISAETLRGATKSERKVMQEVMVGRQNKSEQVAYTQGNGGVVEETSFRVVGPTAIVPSMFSKGSASHVEVKWVFPQKDIEFEEAGYVMSGSRHRRTNTRI</sequence>
<feature type="region of interest" description="Disordered" evidence="1">
    <location>
        <begin position="32"/>
        <end position="91"/>
    </location>
</feature>
<feature type="compositionally biased region" description="Basic residues" evidence="1">
    <location>
        <begin position="37"/>
        <end position="49"/>
    </location>
</feature>
<dbReference type="Proteomes" id="UP001187471">
    <property type="component" value="Unassembled WGS sequence"/>
</dbReference>
<evidence type="ECO:0000256" key="1">
    <source>
        <dbReference type="SAM" id="MobiDB-lite"/>
    </source>
</evidence>
<proteinExistence type="predicted"/>
<reference evidence="2" key="1">
    <citation type="submission" date="2022-12" db="EMBL/GenBank/DDBJ databases">
        <title>Draft genome assemblies for two species of Escallonia (Escalloniales).</title>
        <authorList>
            <person name="Chanderbali A."/>
            <person name="Dervinis C."/>
            <person name="Anghel I."/>
            <person name="Soltis D."/>
            <person name="Soltis P."/>
            <person name="Zapata F."/>
        </authorList>
    </citation>
    <scope>NUCLEOTIDE SEQUENCE</scope>
    <source>
        <strain evidence="2">UCBG92.1500</strain>
        <tissue evidence="2">Leaf</tissue>
    </source>
</reference>
<evidence type="ECO:0000313" key="3">
    <source>
        <dbReference type="Proteomes" id="UP001187471"/>
    </source>
</evidence>
<dbReference type="AlphaFoldDB" id="A0AA88QPH7"/>
<dbReference type="EMBL" id="JAVXUO010002530">
    <property type="protein sequence ID" value="KAK2972252.1"/>
    <property type="molecule type" value="Genomic_DNA"/>
</dbReference>
<keyword evidence="3" id="KW-1185">Reference proteome</keyword>
<gene>
    <name evidence="2" type="ORF">RJ640_014310</name>
</gene>
<organism evidence="2 3">
    <name type="scientific">Escallonia rubra</name>
    <dbReference type="NCBI Taxonomy" id="112253"/>
    <lineage>
        <taxon>Eukaryota</taxon>
        <taxon>Viridiplantae</taxon>
        <taxon>Streptophyta</taxon>
        <taxon>Embryophyta</taxon>
        <taxon>Tracheophyta</taxon>
        <taxon>Spermatophyta</taxon>
        <taxon>Magnoliopsida</taxon>
        <taxon>eudicotyledons</taxon>
        <taxon>Gunneridae</taxon>
        <taxon>Pentapetalae</taxon>
        <taxon>asterids</taxon>
        <taxon>campanulids</taxon>
        <taxon>Escalloniales</taxon>
        <taxon>Escalloniaceae</taxon>
        <taxon>Escallonia</taxon>
    </lineage>
</organism>
<protein>
    <submittedName>
        <fullName evidence="2">Uncharacterized protein</fullName>
    </submittedName>
</protein>
<accession>A0AA88QPH7</accession>
<name>A0AA88QPH7_9ASTE</name>
<comment type="caution">
    <text evidence="2">The sequence shown here is derived from an EMBL/GenBank/DDBJ whole genome shotgun (WGS) entry which is preliminary data.</text>
</comment>